<dbReference type="STRING" id="395493.BegalDRAFT_0713"/>
<dbReference type="InterPro" id="IPR006260">
    <property type="entry name" value="TonB/TolA_C"/>
</dbReference>
<evidence type="ECO:0000256" key="9">
    <source>
        <dbReference type="ARBA" id="ARBA00023136"/>
    </source>
</evidence>
<dbReference type="GO" id="GO:0031992">
    <property type="term" value="F:energy transducer activity"/>
    <property type="evidence" value="ECO:0007669"/>
    <property type="project" value="TreeGrafter"/>
</dbReference>
<dbReference type="PROSITE" id="PS52015">
    <property type="entry name" value="TONB_CTD"/>
    <property type="match status" value="1"/>
</dbReference>
<dbReference type="EMBL" id="JH600070">
    <property type="protein sequence ID" value="EIJ41625.1"/>
    <property type="molecule type" value="Genomic_DNA"/>
</dbReference>
<keyword evidence="8" id="KW-1133">Transmembrane helix</keyword>
<feature type="domain" description="TonB C-terminal" evidence="10">
    <location>
        <begin position="223"/>
        <end position="313"/>
    </location>
</feature>
<evidence type="ECO:0000256" key="3">
    <source>
        <dbReference type="ARBA" id="ARBA00022448"/>
    </source>
</evidence>
<dbReference type="RefSeq" id="WP_002683715.1">
    <property type="nucleotide sequence ID" value="NZ_JH600070.1"/>
</dbReference>
<comment type="similarity">
    <text evidence="2">Belongs to the TonB family.</text>
</comment>
<evidence type="ECO:0000259" key="10">
    <source>
        <dbReference type="PROSITE" id="PS52015"/>
    </source>
</evidence>
<evidence type="ECO:0000256" key="5">
    <source>
        <dbReference type="ARBA" id="ARBA00022519"/>
    </source>
</evidence>
<dbReference type="GO" id="GO:0015031">
    <property type="term" value="P:protein transport"/>
    <property type="evidence" value="ECO:0007669"/>
    <property type="project" value="UniProtKB-KW"/>
</dbReference>
<organism evidence="11 12">
    <name type="scientific">Beggiatoa alba B18LD</name>
    <dbReference type="NCBI Taxonomy" id="395493"/>
    <lineage>
        <taxon>Bacteria</taxon>
        <taxon>Pseudomonadati</taxon>
        <taxon>Pseudomonadota</taxon>
        <taxon>Gammaproteobacteria</taxon>
        <taxon>Thiotrichales</taxon>
        <taxon>Thiotrichaceae</taxon>
        <taxon>Beggiatoa</taxon>
    </lineage>
</organism>
<dbReference type="AlphaFoldDB" id="I3CDD2"/>
<dbReference type="Gene3D" id="3.30.1150.10">
    <property type="match status" value="1"/>
</dbReference>
<dbReference type="HOGENOM" id="CLU_887581_0_0_6"/>
<accession>I3CDD2</accession>
<evidence type="ECO:0000256" key="4">
    <source>
        <dbReference type="ARBA" id="ARBA00022475"/>
    </source>
</evidence>
<name>I3CDD2_9GAMM</name>
<keyword evidence="5" id="KW-0997">Cell inner membrane</keyword>
<dbReference type="GO" id="GO:0055085">
    <property type="term" value="P:transmembrane transport"/>
    <property type="evidence" value="ECO:0007669"/>
    <property type="project" value="InterPro"/>
</dbReference>
<evidence type="ECO:0000313" key="11">
    <source>
        <dbReference type="EMBL" id="EIJ41625.1"/>
    </source>
</evidence>
<dbReference type="InterPro" id="IPR037682">
    <property type="entry name" value="TonB_C"/>
</dbReference>
<evidence type="ECO:0000256" key="6">
    <source>
        <dbReference type="ARBA" id="ARBA00022692"/>
    </source>
</evidence>
<dbReference type="Proteomes" id="UP000005744">
    <property type="component" value="Unassembled WGS sequence"/>
</dbReference>
<keyword evidence="9" id="KW-0472">Membrane</keyword>
<evidence type="ECO:0000256" key="2">
    <source>
        <dbReference type="ARBA" id="ARBA00006555"/>
    </source>
</evidence>
<keyword evidence="7" id="KW-0653">Protein transport</keyword>
<protein>
    <submittedName>
        <fullName evidence="11">TonB family protein</fullName>
    </submittedName>
</protein>
<dbReference type="NCBIfam" id="TIGR01352">
    <property type="entry name" value="tonB_Cterm"/>
    <property type="match status" value="1"/>
</dbReference>
<dbReference type="SUPFAM" id="SSF74653">
    <property type="entry name" value="TolA/TonB C-terminal domain"/>
    <property type="match status" value="1"/>
</dbReference>
<evidence type="ECO:0000256" key="1">
    <source>
        <dbReference type="ARBA" id="ARBA00004383"/>
    </source>
</evidence>
<gene>
    <name evidence="11" type="ORF">BegalDRAFT_0713</name>
</gene>
<evidence type="ECO:0000313" key="12">
    <source>
        <dbReference type="Proteomes" id="UP000005744"/>
    </source>
</evidence>
<dbReference type="InterPro" id="IPR051045">
    <property type="entry name" value="TonB-dependent_transducer"/>
</dbReference>
<dbReference type="PANTHER" id="PTHR33446">
    <property type="entry name" value="PROTEIN TONB-RELATED"/>
    <property type="match status" value="1"/>
</dbReference>
<evidence type="ECO:0000256" key="8">
    <source>
        <dbReference type="ARBA" id="ARBA00022989"/>
    </source>
</evidence>
<reference evidence="11 12" key="1">
    <citation type="submission" date="2011-11" db="EMBL/GenBank/DDBJ databases">
        <title>Improved High-Quality Draft sequence of Beggiatoa alba B18lD.</title>
        <authorList>
            <consortium name="US DOE Joint Genome Institute"/>
            <person name="Lucas S."/>
            <person name="Han J."/>
            <person name="Lapidus A."/>
            <person name="Cheng J.-F."/>
            <person name="Goodwin L."/>
            <person name="Pitluck S."/>
            <person name="Peters L."/>
            <person name="Mikhailova N."/>
            <person name="Held B."/>
            <person name="Detter J.C."/>
            <person name="Han C."/>
            <person name="Tapia R."/>
            <person name="Land M."/>
            <person name="Hauser L."/>
            <person name="Kyrpides N."/>
            <person name="Ivanova N."/>
            <person name="Pagani I."/>
            <person name="Samuel K."/>
            <person name="Teske A."/>
            <person name="Mueller J."/>
            <person name="Woyke T."/>
        </authorList>
    </citation>
    <scope>NUCLEOTIDE SEQUENCE [LARGE SCALE GENOMIC DNA]</scope>
    <source>
        <strain evidence="11 12">B18LD</strain>
    </source>
</reference>
<dbReference type="OrthoDB" id="9792439at2"/>
<dbReference type="Pfam" id="PF03544">
    <property type="entry name" value="TonB_C"/>
    <property type="match status" value="1"/>
</dbReference>
<keyword evidence="6" id="KW-0812">Transmembrane</keyword>
<keyword evidence="3" id="KW-0813">Transport</keyword>
<proteinExistence type="inferred from homology"/>
<keyword evidence="4" id="KW-1003">Cell membrane</keyword>
<sequence length="313" mass="34536">MFILKALNKLTVLLILIAVHGWAIWQFLGNFQTTTTPIVITPHKQEKVFNVHLIHPVKTVTVNQTSTSSSIPTTPTVLSAVSTAIEQPQPLSDPSLLSTIQPISAIHVTKPLVTSPKSSVSVKEKSIVNADRTVSTQKPVVKTPIKSVQKLATNPVKQAVTTTEHSKTDSSKAAKLMNTVDKVTTENHPAVNSSPVMPTGLSLWAKYKTDALPESDSDSSYVTADYQAESLHNPKPIYPPLSRKNNEQGTVLVHVLVNTSGYAEKAEIKQSSYFNRLDQAAYEAVMRWRYIPAKRAGKNIEEWITIPIKWELR</sequence>
<keyword evidence="12" id="KW-1185">Reference proteome</keyword>
<dbReference type="GO" id="GO:0098797">
    <property type="term" value="C:plasma membrane protein complex"/>
    <property type="evidence" value="ECO:0007669"/>
    <property type="project" value="TreeGrafter"/>
</dbReference>
<dbReference type="eggNOG" id="COG0810">
    <property type="taxonomic scope" value="Bacteria"/>
</dbReference>
<evidence type="ECO:0000256" key="7">
    <source>
        <dbReference type="ARBA" id="ARBA00022927"/>
    </source>
</evidence>
<dbReference type="PANTHER" id="PTHR33446:SF2">
    <property type="entry name" value="PROTEIN TONB"/>
    <property type="match status" value="1"/>
</dbReference>
<comment type="subcellular location">
    <subcellularLocation>
        <location evidence="1">Cell inner membrane</location>
        <topology evidence="1">Single-pass membrane protein</topology>
        <orientation evidence="1">Periplasmic side</orientation>
    </subcellularLocation>
</comment>